<proteinExistence type="predicted"/>
<dbReference type="GO" id="GO:0007131">
    <property type="term" value="P:reciprocal meiotic recombination"/>
    <property type="evidence" value="ECO:0007669"/>
    <property type="project" value="TreeGrafter"/>
</dbReference>
<dbReference type="InterPro" id="IPR013632">
    <property type="entry name" value="Rad51_C"/>
</dbReference>
<gene>
    <name evidence="4" type="ORF">NEZAVI_LOCUS12045</name>
</gene>
<dbReference type="Gene3D" id="3.40.50.300">
    <property type="entry name" value="P-loop containing nucleotide triphosphate hydrolases"/>
    <property type="match status" value="1"/>
</dbReference>
<dbReference type="GO" id="GO:0000723">
    <property type="term" value="P:telomere maintenance"/>
    <property type="evidence" value="ECO:0007669"/>
    <property type="project" value="TreeGrafter"/>
</dbReference>
<organism evidence="4 5">
    <name type="scientific">Nezara viridula</name>
    <name type="common">Southern green stink bug</name>
    <name type="synonym">Cimex viridulus</name>
    <dbReference type="NCBI Taxonomy" id="85310"/>
    <lineage>
        <taxon>Eukaryota</taxon>
        <taxon>Metazoa</taxon>
        <taxon>Ecdysozoa</taxon>
        <taxon>Arthropoda</taxon>
        <taxon>Hexapoda</taxon>
        <taxon>Insecta</taxon>
        <taxon>Pterygota</taxon>
        <taxon>Neoptera</taxon>
        <taxon>Paraneoptera</taxon>
        <taxon>Hemiptera</taxon>
        <taxon>Heteroptera</taxon>
        <taxon>Panheteroptera</taxon>
        <taxon>Pentatomomorpha</taxon>
        <taxon>Pentatomoidea</taxon>
        <taxon>Pentatomidae</taxon>
        <taxon>Pentatominae</taxon>
        <taxon>Nezara</taxon>
    </lineage>
</organism>
<dbReference type="GO" id="GO:0005657">
    <property type="term" value="C:replication fork"/>
    <property type="evidence" value="ECO:0007669"/>
    <property type="project" value="TreeGrafter"/>
</dbReference>
<dbReference type="GO" id="GO:0005524">
    <property type="term" value="F:ATP binding"/>
    <property type="evidence" value="ECO:0007669"/>
    <property type="project" value="InterPro"/>
</dbReference>
<name>A0A9P0MSZ8_NEZVI</name>
<evidence type="ECO:0000313" key="5">
    <source>
        <dbReference type="Proteomes" id="UP001152798"/>
    </source>
</evidence>
<evidence type="ECO:0000256" key="2">
    <source>
        <dbReference type="ARBA" id="ARBA00023242"/>
    </source>
</evidence>
<sequence>MDDILDRIKVYSTRNIYELISVLEKIHINLKRDNERKDKLLVIDSITLPYLPFIGVPSSKGISIINYIASILKQMATEYNIVVVVTNLGVIFNENEEEQVGANIQEVKPLMGKYWQHIPNTRMVITRDADTVERTVIIQKSDYLAVNTSTTITISRTGVS</sequence>
<evidence type="ECO:0000256" key="1">
    <source>
        <dbReference type="ARBA" id="ARBA00004123"/>
    </source>
</evidence>
<accession>A0A9P0MSZ8</accession>
<evidence type="ECO:0000313" key="4">
    <source>
        <dbReference type="EMBL" id="CAH1403435.1"/>
    </source>
</evidence>
<dbReference type="GO" id="GO:0042148">
    <property type="term" value="P:DNA strand invasion"/>
    <property type="evidence" value="ECO:0007669"/>
    <property type="project" value="TreeGrafter"/>
</dbReference>
<reference evidence="4" key="1">
    <citation type="submission" date="2022-01" db="EMBL/GenBank/DDBJ databases">
        <authorList>
            <person name="King R."/>
        </authorList>
    </citation>
    <scope>NUCLEOTIDE SEQUENCE</scope>
</reference>
<dbReference type="GO" id="GO:0005815">
    <property type="term" value="C:microtubule organizing center"/>
    <property type="evidence" value="ECO:0007669"/>
    <property type="project" value="TreeGrafter"/>
</dbReference>
<keyword evidence="5" id="KW-1185">Reference proteome</keyword>
<dbReference type="Proteomes" id="UP001152798">
    <property type="component" value="Chromosome 5"/>
</dbReference>
<dbReference type="GO" id="GO:0033063">
    <property type="term" value="C:Rad51B-Rad51C-Rad51D-XRCC2 complex"/>
    <property type="evidence" value="ECO:0007669"/>
    <property type="project" value="TreeGrafter"/>
</dbReference>
<dbReference type="GO" id="GO:0140664">
    <property type="term" value="F:ATP-dependent DNA damage sensor activity"/>
    <property type="evidence" value="ECO:0007669"/>
    <property type="project" value="InterPro"/>
</dbReference>
<dbReference type="EMBL" id="OV725081">
    <property type="protein sequence ID" value="CAH1403435.1"/>
    <property type="molecule type" value="Genomic_DNA"/>
</dbReference>
<dbReference type="InterPro" id="IPR051988">
    <property type="entry name" value="HRR_RAD51_Paralog"/>
</dbReference>
<dbReference type="GO" id="GO:0000724">
    <property type="term" value="P:double-strand break repair via homologous recombination"/>
    <property type="evidence" value="ECO:0007669"/>
    <property type="project" value="TreeGrafter"/>
</dbReference>
<dbReference type="GO" id="GO:0003697">
    <property type="term" value="F:single-stranded DNA binding"/>
    <property type="evidence" value="ECO:0007669"/>
    <property type="project" value="TreeGrafter"/>
</dbReference>
<feature type="domain" description="RecA family profile 1" evidence="3">
    <location>
        <begin position="1"/>
        <end position="91"/>
    </location>
</feature>
<dbReference type="InterPro" id="IPR027417">
    <property type="entry name" value="P-loop_NTPase"/>
</dbReference>
<dbReference type="PANTHER" id="PTHR46457:SF1">
    <property type="entry name" value="DNA REPAIR PROTEIN RAD51 HOMOLOG 4"/>
    <property type="match status" value="1"/>
</dbReference>
<keyword evidence="2" id="KW-0539">Nucleus</keyword>
<dbReference type="Pfam" id="PF08423">
    <property type="entry name" value="Rad51"/>
    <property type="match status" value="1"/>
</dbReference>
<dbReference type="OrthoDB" id="336321at2759"/>
<protein>
    <recommendedName>
        <fullName evidence="3">RecA family profile 1 domain-containing protein</fullName>
    </recommendedName>
</protein>
<dbReference type="GO" id="GO:0000400">
    <property type="term" value="F:four-way junction DNA binding"/>
    <property type="evidence" value="ECO:0007669"/>
    <property type="project" value="TreeGrafter"/>
</dbReference>
<comment type="subcellular location">
    <subcellularLocation>
        <location evidence="1">Nucleus</location>
    </subcellularLocation>
</comment>
<dbReference type="AlphaFoldDB" id="A0A9P0MSZ8"/>
<dbReference type="PROSITE" id="PS50162">
    <property type="entry name" value="RECA_2"/>
    <property type="match status" value="1"/>
</dbReference>
<dbReference type="InterPro" id="IPR020588">
    <property type="entry name" value="RecA_ATP-bd"/>
</dbReference>
<dbReference type="PANTHER" id="PTHR46457">
    <property type="entry name" value="DNA REPAIR PROTEIN RAD51 HOMOLOG 4"/>
    <property type="match status" value="1"/>
</dbReference>
<dbReference type="SUPFAM" id="SSF52540">
    <property type="entry name" value="P-loop containing nucleoside triphosphate hydrolases"/>
    <property type="match status" value="1"/>
</dbReference>
<evidence type="ECO:0000259" key="3">
    <source>
        <dbReference type="PROSITE" id="PS50162"/>
    </source>
</evidence>